<keyword evidence="3" id="KW-1185">Reference proteome</keyword>
<dbReference type="AlphaFoldDB" id="A0A2S7MX75"/>
<dbReference type="EMBL" id="PKOZ01000010">
    <property type="protein sequence ID" value="PQD94394.1"/>
    <property type="molecule type" value="Genomic_DNA"/>
</dbReference>
<reference evidence="2 3" key="1">
    <citation type="submission" date="2017-12" db="EMBL/GenBank/DDBJ databases">
        <title>Taxonomic description and draft genome of Pradoshia cofamensis Gen. nov., sp. nov., a thermotolerant bacillale isolated from anterior gut of earthworm Eisenia fetida.</title>
        <authorList>
            <person name="Saha T."/>
            <person name="Chakraborty R."/>
        </authorList>
    </citation>
    <scope>NUCLEOTIDE SEQUENCE [LARGE SCALE GENOMIC DNA]</scope>
    <source>
        <strain evidence="2 3">EAG3</strain>
    </source>
</reference>
<keyword evidence="1" id="KW-0472">Membrane</keyword>
<evidence type="ECO:0000313" key="3">
    <source>
        <dbReference type="Proteomes" id="UP000239663"/>
    </source>
</evidence>
<dbReference type="SUPFAM" id="SSF53187">
    <property type="entry name" value="Zn-dependent exopeptidases"/>
    <property type="match status" value="1"/>
</dbReference>
<feature type="transmembrane region" description="Helical" evidence="1">
    <location>
        <begin position="6"/>
        <end position="27"/>
    </location>
</feature>
<dbReference type="Proteomes" id="UP000239663">
    <property type="component" value="Unassembled WGS sequence"/>
</dbReference>
<dbReference type="InterPro" id="IPR010897">
    <property type="entry name" value="Spore_II_P"/>
</dbReference>
<dbReference type="OrthoDB" id="1633470at2"/>
<evidence type="ECO:0000313" key="2">
    <source>
        <dbReference type="EMBL" id="PQD94394.1"/>
    </source>
</evidence>
<sequence>MKNIYIIINITVIFFSLSFLLIALITISSYKITPEFINSYNQNTNECKICLLLIKDANKNLIDDNTIESISLTEESFKVITSIDIEDPRTFLGRELPAFHFFDTKIQVAGIGTDYTTLPNESPPPIEEVLKERQINETEITKQEKTTKKEQDNNSIKKTTQGRKVVYLYHSHSWEAFLPSLKNAEVPDEATSTDENVNIISVGSKLKQALEEKGIGTDHNKTNVAKELSKRGWNTNQSYQYSRGLVTDVLSSNKDINYLIDIHRDSLRKKNTTVNIKNKSYARLFFIIGEDSKNFEKNLKLSKELHEAIEKVYPGLSKGVFSKNKTMGNGVYNQDLSENAILLEVGGVDNNTDELNNTIQAFAEVFSQYYWKTSGAKEI</sequence>
<organism evidence="2 3">
    <name type="scientific">Pradoshia eiseniae</name>
    <dbReference type="NCBI Taxonomy" id="2064768"/>
    <lineage>
        <taxon>Bacteria</taxon>
        <taxon>Bacillati</taxon>
        <taxon>Bacillota</taxon>
        <taxon>Bacilli</taxon>
        <taxon>Bacillales</taxon>
        <taxon>Bacillaceae</taxon>
        <taxon>Pradoshia</taxon>
    </lineage>
</organism>
<dbReference type="RefSeq" id="WP_104850225.1">
    <property type="nucleotide sequence ID" value="NZ_PKOZ01000010.1"/>
</dbReference>
<dbReference type="Pfam" id="PF07454">
    <property type="entry name" value="SpoIIP"/>
    <property type="match status" value="1"/>
</dbReference>
<dbReference type="NCBIfam" id="TIGR02867">
    <property type="entry name" value="spore_II_P"/>
    <property type="match status" value="1"/>
</dbReference>
<comment type="caution">
    <text evidence="2">The sequence shown here is derived from an EMBL/GenBank/DDBJ whole genome shotgun (WGS) entry which is preliminary data.</text>
</comment>
<name>A0A2S7MX75_9BACI</name>
<evidence type="ECO:0000256" key="1">
    <source>
        <dbReference type="SAM" id="Phobius"/>
    </source>
</evidence>
<keyword evidence="1" id="KW-1133">Transmembrane helix</keyword>
<keyword evidence="1" id="KW-0812">Transmembrane</keyword>
<proteinExistence type="predicted"/>
<protein>
    <submittedName>
        <fullName evidence="2">Stage II sporulation protein P</fullName>
    </submittedName>
</protein>
<gene>
    <name evidence="2" type="ORF">CYL18_14355</name>
</gene>
<accession>A0A2S7MX75</accession>